<evidence type="ECO:0000256" key="1">
    <source>
        <dbReference type="SAM" id="MobiDB-lite"/>
    </source>
</evidence>
<feature type="region of interest" description="Disordered" evidence="1">
    <location>
        <begin position="151"/>
        <end position="178"/>
    </location>
</feature>
<reference evidence="2 3" key="1">
    <citation type="journal article" date="2017" name="G3 (Bethesda)">
        <title>First Draft Genome Sequence of the Pathogenic Fungus Lomentospora prolificans (Formerly Scedosporium prolificans).</title>
        <authorList>
            <person name="Luo R."/>
            <person name="Zimin A."/>
            <person name="Workman R."/>
            <person name="Fan Y."/>
            <person name="Pertea G."/>
            <person name="Grossman N."/>
            <person name="Wear M.P."/>
            <person name="Jia B."/>
            <person name="Miller H."/>
            <person name="Casadevall A."/>
            <person name="Timp W."/>
            <person name="Zhang S.X."/>
            <person name="Salzberg S.L."/>
        </authorList>
    </citation>
    <scope>NUCLEOTIDE SEQUENCE [LARGE SCALE GENOMIC DNA]</scope>
    <source>
        <strain evidence="2 3">JHH-5317</strain>
    </source>
</reference>
<dbReference type="InParanoid" id="A0A2N3N0C1"/>
<gene>
    <name evidence="2" type="ORF">jhhlp_007691</name>
</gene>
<protein>
    <submittedName>
        <fullName evidence="2">Uncharacterized protein</fullName>
    </submittedName>
</protein>
<keyword evidence="3" id="KW-1185">Reference proteome</keyword>
<dbReference type="InterPro" id="IPR024420">
    <property type="entry name" value="TRAPP_III_complex_Trs85"/>
</dbReference>
<feature type="compositionally biased region" description="Polar residues" evidence="1">
    <location>
        <begin position="151"/>
        <end position="167"/>
    </location>
</feature>
<dbReference type="AlphaFoldDB" id="A0A2N3N0C1"/>
<dbReference type="Pfam" id="PF12739">
    <property type="entry name" value="TRAPPC-Trs85"/>
    <property type="match status" value="1"/>
</dbReference>
<organism evidence="2 3">
    <name type="scientific">Lomentospora prolificans</name>
    <dbReference type="NCBI Taxonomy" id="41688"/>
    <lineage>
        <taxon>Eukaryota</taxon>
        <taxon>Fungi</taxon>
        <taxon>Dikarya</taxon>
        <taxon>Ascomycota</taxon>
        <taxon>Pezizomycotina</taxon>
        <taxon>Sordariomycetes</taxon>
        <taxon>Hypocreomycetidae</taxon>
        <taxon>Microascales</taxon>
        <taxon>Microascaceae</taxon>
        <taxon>Lomentospora</taxon>
    </lineage>
</organism>
<evidence type="ECO:0000313" key="3">
    <source>
        <dbReference type="Proteomes" id="UP000233524"/>
    </source>
</evidence>
<comment type="caution">
    <text evidence="2">The sequence shown here is derived from an EMBL/GenBank/DDBJ whole genome shotgun (WGS) entry which is preliminary data.</text>
</comment>
<evidence type="ECO:0000313" key="2">
    <source>
        <dbReference type="EMBL" id="PKS05862.1"/>
    </source>
</evidence>
<dbReference type="STRING" id="41688.A0A2N3N0C1"/>
<dbReference type="OrthoDB" id="203724at2759"/>
<proteinExistence type="predicted"/>
<dbReference type="PANTHER" id="PTHR12975">
    <property type="entry name" value="TRANSPORT PROTEIN TRAPP"/>
    <property type="match status" value="1"/>
</dbReference>
<name>A0A2N3N0C1_9PEZI</name>
<feature type="region of interest" description="Disordered" evidence="1">
    <location>
        <begin position="1"/>
        <end position="50"/>
    </location>
</feature>
<dbReference type="GO" id="GO:1990072">
    <property type="term" value="C:TRAPPIII protein complex"/>
    <property type="evidence" value="ECO:0007669"/>
    <property type="project" value="TreeGrafter"/>
</dbReference>
<dbReference type="EMBL" id="NLAX01001139">
    <property type="protein sequence ID" value="PKS05862.1"/>
    <property type="molecule type" value="Genomic_DNA"/>
</dbReference>
<dbReference type="PANTHER" id="PTHR12975:SF6">
    <property type="entry name" value="TRAFFICKING PROTEIN PARTICLE COMPLEX SUBUNIT 8"/>
    <property type="match status" value="1"/>
</dbReference>
<sequence>MSDSVTPDTTTGLSTKTSRRPTSLFASTLTPPGSRPMSPATRRSPSGAAPAFVSELGAPAASGDGVSSRANEPLGTILQSFVPHVTVVASEDSNELVQEKGFKDGLWQLLRPFGERIHGKVTIRDSHGSSQSWENFAIRFVRSGGVSTNTEPIITPRLTPTSTNSPTEELEMSKTRLRDAESVVDRHLQYAEESLAATRQADTPPEAASLPDMSSPYYTLYLRRLLAGLPLEPYTTFAHPVACVIAISSRNKTPIEELRRLYTETSQGDRKLPAWADGEYLRYYVLIHDEENDDITRSLSLFEQMKRHLGLHCHLLRLRSSQCAETDDDCAPVPPTSWLTAAEELEMIRQGEGEDDLVSAPGYIFESDIMAIRSFVREMVTQSLIPTMERHVALWNENVASRRRGITGRLVTFSKKWAGFSSSSRSSSSGSSSPSNGFEALGFYRPETPEATMRKLADFAFMLRDYRLAHSTYDLVRGDFHEAKAWKYHASASEMAAVSLLLTPKHLVSKSRAEALDQMLDAAFYSYHARCSDPWGALRCITLCLELLKLRGGSSVDDAARWAIKLIDSRIPGRVADGLLKERVAACYFSKKGVSRHTWGLRRRKAALWNILGAEAWVAQGKYIQARKCLDQAHSVYFGQSPEGQIRCFSSASDYMTDVEELVTQHLRSGDRTSAGHDPDSPIPVVDEESEALDAPIRRQRAATLTSVVAGANLETAPLRENLDGNASGDGPAQDAFD</sequence>
<dbReference type="VEuPathDB" id="FungiDB:jhhlp_007691"/>
<feature type="compositionally biased region" description="Polar residues" evidence="1">
    <location>
        <begin position="1"/>
        <end position="31"/>
    </location>
</feature>
<dbReference type="FunCoup" id="A0A2N3N0C1">
    <property type="interactions" value="35"/>
</dbReference>
<feature type="region of interest" description="Disordered" evidence="1">
    <location>
        <begin position="719"/>
        <end position="738"/>
    </location>
</feature>
<accession>A0A2N3N0C1</accession>
<dbReference type="Proteomes" id="UP000233524">
    <property type="component" value="Unassembled WGS sequence"/>
</dbReference>